<keyword evidence="4" id="KW-1185">Reference proteome</keyword>
<evidence type="ECO:0000259" key="2">
    <source>
        <dbReference type="Pfam" id="PF07833"/>
    </source>
</evidence>
<evidence type="ECO:0000313" key="3">
    <source>
        <dbReference type="EMBL" id="MDR6553721.1"/>
    </source>
</evidence>
<comment type="caution">
    <text evidence="3">The sequence shown here is derived from an EMBL/GenBank/DDBJ whole genome shotgun (WGS) entry which is preliminary data.</text>
</comment>
<gene>
    <name evidence="3" type="ORF">J2736_004931</name>
</gene>
<name>A0ABU1P1U2_9BACL</name>
<accession>A0ABU1P1U2</accession>
<proteinExistence type="predicted"/>
<dbReference type="PROSITE" id="PS51257">
    <property type="entry name" value="PROKAR_LIPOPROTEIN"/>
    <property type="match status" value="1"/>
</dbReference>
<evidence type="ECO:0000256" key="1">
    <source>
        <dbReference type="SAM" id="SignalP"/>
    </source>
</evidence>
<organism evidence="3 4">
    <name type="scientific">Paenibacillus qinlingensis</name>
    <dbReference type="NCBI Taxonomy" id="1837343"/>
    <lineage>
        <taxon>Bacteria</taxon>
        <taxon>Bacillati</taxon>
        <taxon>Bacillota</taxon>
        <taxon>Bacilli</taxon>
        <taxon>Bacillales</taxon>
        <taxon>Paenibacillaceae</taxon>
        <taxon>Paenibacillus</taxon>
    </lineage>
</organism>
<dbReference type="InterPro" id="IPR012854">
    <property type="entry name" value="Cu_amine_oxidase-like_N"/>
</dbReference>
<evidence type="ECO:0000313" key="4">
    <source>
        <dbReference type="Proteomes" id="UP001267290"/>
    </source>
</evidence>
<sequence length="246" mass="27262">MRKSTTLALASLLIFSCSTAVYATSNIQEVSVYVNKGIKFMLKGEAWTPFDADGIKQDALTYEGSTYLPLRSVAEATGLKVDWNESAKTIVLSKKETTGEFELLSNRKIIPYIDSDLSTAMKIVQTPVTMFSKTYSSGLQLSLSPFTTYAPDRENWLKNMEIDLGGQFRKLEAIVGIDDSSVADSNYSTVGISSMWGTQNQYRIKPGDKPRTVFIDVTNVDKLFVSFSNGAHSPQTINLLDAKLYR</sequence>
<keyword evidence="1" id="KW-0732">Signal</keyword>
<feature type="signal peptide" evidence="1">
    <location>
        <begin position="1"/>
        <end position="23"/>
    </location>
</feature>
<dbReference type="Gene3D" id="3.30.457.10">
    <property type="entry name" value="Copper amine oxidase-like, N-terminal domain"/>
    <property type="match status" value="1"/>
</dbReference>
<dbReference type="InterPro" id="IPR008979">
    <property type="entry name" value="Galactose-bd-like_sf"/>
</dbReference>
<dbReference type="InterPro" id="IPR036582">
    <property type="entry name" value="Mao_N_sf"/>
</dbReference>
<dbReference type="Proteomes" id="UP001267290">
    <property type="component" value="Unassembled WGS sequence"/>
</dbReference>
<feature type="domain" description="Copper amine oxidase-like N-terminal" evidence="2">
    <location>
        <begin position="57"/>
        <end position="125"/>
    </location>
</feature>
<reference evidence="3 4" key="1">
    <citation type="submission" date="2023-07" db="EMBL/GenBank/DDBJ databases">
        <title>Sorghum-associated microbial communities from plants grown in Nebraska, USA.</title>
        <authorList>
            <person name="Schachtman D."/>
        </authorList>
    </citation>
    <scope>NUCLEOTIDE SEQUENCE [LARGE SCALE GENOMIC DNA]</scope>
    <source>
        <strain evidence="3 4">CC258</strain>
    </source>
</reference>
<feature type="chain" id="PRO_5045449964" description="Copper amine oxidase-like N-terminal domain-containing protein" evidence="1">
    <location>
        <begin position="24"/>
        <end position="246"/>
    </location>
</feature>
<dbReference type="EMBL" id="JAVDSB010000012">
    <property type="protein sequence ID" value="MDR6553721.1"/>
    <property type="molecule type" value="Genomic_DNA"/>
</dbReference>
<dbReference type="Pfam" id="PF07833">
    <property type="entry name" value="Cu_amine_oxidN1"/>
    <property type="match status" value="1"/>
</dbReference>
<dbReference type="SUPFAM" id="SSF55383">
    <property type="entry name" value="Copper amine oxidase, domain N"/>
    <property type="match status" value="1"/>
</dbReference>
<protein>
    <recommendedName>
        <fullName evidence="2">Copper amine oxidase-like N-terminal domain-containing protein</fullName>
    </recommendedName>
</protein>
<dbReference type="RefSeq" id="WP_310501179.1">
    <property type="nucleotide sequence ID" value="NZ_JAVDSB010000012.1"/>
</dbReference>
<dbReference type="SUPFAM" id="SSF49785">
    <property type="entry name" value="Galactose-binding domain-like"/>
    <property type="match status" value="1"/>
</dbReference>